<name>A0A5B7F284_PORTR</name>
<proteinExistence type="predicted"/>
<organism evidence="2 3">
    <name type="scientific">Portunus trituberculatus</name>
    <name type="common">Swimming crab</name>
    <name type="synonym">Neptunus trituberculatus</name>
    <dbReference type="NCBI Taxonomy" id="210409"/>
    <lineage>
        <taxon>Eukaryota</taxon>
        <taxon>Metazoa</taxon>
        <taxon>Ecdysozoa</taxon>
        <taxon>Arthropoda</taxon>
        <taxon>Crustacea</taxon>
        <taxon>Multicrustacea</taxon>
        <taxon>Malacostraca</taxon>
        <taxon>Eumalacostraca</taxon>
        <taxon>Eucarida</taxon>
        <taxon>Decapoda</taxon>
        <taxon>Pleocyemata</taxon>
        <taxon>Brachyura</taxon>
        <taxon>Eubrachyura</taxon>
        <taxon>Portunoidea</taxon>
        <taxon>Portunidae</taxon>
        <taxon>Portuninae</taxon>
        <taxon>Portunus</taxon>
    </lineage>
</organism>
<feature type="compositionally biased region" description="Polar residues" evidence="1">
    <location>
        <begin position="188"/>
        <end position="200"/>
    </location>
</feature>
<evidence type="ECO:0000313" key="3">
    <source>
        <dbReference type="Proteomes" id="UP000324222"/>
    </source>
</evidence>
<dbReference type="EMBL" id="VSRR010004764">
    <property type="protein sequence ID" value="MPC40642.1"/>
    <property type="molecule type" value="Genomic_DNA"/>
</dbReference>
<dbReference type="Proteomes" id="UP000324222">
    <property type="component" value="Unassembled WGS sequence"/>
</dbReference>
<protein>
    <submittedName>
        <fullName evidence="2">Uncharacterized protein</fullName>
    </submittedName>
</protein>
<feature type="compositionally biased region" description="Basic residues" evidence="1">
    <location>
        <begin position="54"/>
        <end position="70"/>
    </location>
</feature>
<feature type="region of interest" description="Disordered" evidence="1">
    <location>
        <begin position="45"/>
        <end position="70"/>
    </location>
</feature>
<gene>
    <name evidence="2" type="ORF">E2C01_034205</name>
</gene>
<feature type="compositionally biased region" description="Pro residues" evidence="1">
    <location>
        <begin position="245"/>
        <end position="259"/>
    </location>
</feature>
<feature type="region of interest" description="Disordered" evidence="1">
    <location>
        <begin position="239"/>
        <end position="270"/>
    </location>
</feature>
<evidence type="ECO:0000256" key="1">
    <source>
        <dbReference type="SAM" id="MobiDB-lite"/>
    </source>
</evidence>
<sequence length="270" mass="30104">MLLSLEWMGQYIDGVGVEGWVRSGRGQGGDVAGWLRLTGLDMLKRSSPHMGERRGRRGRRGGRVRESHRRQLTYRGVRDVSEGSAGVSRVIVRCVSGVEASGRVPQSPIKQRVESSDALRYKYKARGGRLFKRRPLVPLTPRRQSAALHFPPLDLPLLLSSSPMTTLKREHKDTLVLFVAKTFSSINTTRERNPASTSQPRRPPTHQYFPINTHKTQTHPLVRACGRVRVLLHGVSRPATRDIPPTAPVPHFLPSPAPHPRMAVAPTLRG</sequence>
<keyword evidence="3" id="KW-1185">Reference proteome</keyword>
<dbReference type="AlphaFoldDB" id="A0A5B7F284"/>
<comment type="caution">
    <text evidence="2">The sequence shown here is derived from an EMBL/GenBank/DDBJ whole genome shotgun (WGS) entry which is preliminary data.</text>
</comment>
<reference evidence="2 3" key="1">
    <citation type="submission" date="2019-05" db="EMBL/GenBank/DDBJ databases">
        <title>Another draft genome of Portunus trituberculatus and its Hox gene families provides insights of decapod evolution.</title>
        <authorList>
            <person name="Jeong J.-H."/>
            <person name="Song I."/>
            <person name="Kim S."/>
            <person name="Choi T."/>
            <person name="Kim D."/>
            <person name="Ryu S."/>
            <person name="Kim W."/>
        </authorList>
    </citation>
    <scope>NUCLEOTIDE SEQUENCE [LARGE SCALE GENOMIC DNA]</scope>
    <source>
        <tissue evidence="2">Muscle</tissue>
    </source>
</reference>
<feature type="region of interest" description="Disordered" evidence="1">
    <location>
        <begin position="188"/>
        <end position="211"/>
    </location>
</feature>
<accession>A0A5B7F284</accession>
<evidence type="ECO:0000313" key="2">
    <source>
        <dbReference type="EMBL" id="MPC40642.1"/>
    </source>
</evidence>